<dbReference type="InterPro" id="IPR027417">
    <property type="entry name" value="P-loop_NTPase"/>
</dbReference>
<accession>A0ABT9IZ12</accession>
<keyword evidence="2" id="KW-0418">Kinase</keyword>
<dbReference type="GO" id="GO:0016301">
    <property type="term" value="F:kinase activity"/>
    <property type="evidence" value="ECO:0007669"/>
    <property type="project" value="UniProtKB-KW"/>
</dbReference>
<organism evidence="2 3">
    <name type="scientific">Chengkuizengella axinellae</name>
    <dbReference type="NCBI Taxonomy" id="3064388"/>
    <lineage>
        <taxon>Bacteria</taxon>
        <taxon>Bacillati</taxon>
        <taxon>Bacillota</taxon>
        <taxon>Bacilli</taxon>
        <taxon>Bacillales</taxon>
        <taxon>Paenibacillaceae</taxon>
        <taxon>Chengkuizengella</taxon>
    </lineage>
</organism>
<dbReference type="SUPFAM" id="SSF52540">
    <property type="entry name" value="P-loop containing nucleoside triphosphate hydrolases"/>
    <property type="match status" value="1"/>
</dbReference>
<gene>
    <name evidence="2" type="ORF">Q5Y73_10790</name>
</gene>
<evidence type="ECO:0000313" key="3">
    <source>
        <dbReference type="Proteomes" id="UP001231941"/>
    </source>
</evidence>
<dbReference type="EMBL" id="JAVAMP010000003">
    <property type="protein sequence ID" value="MDP5274597.1"/>
    <property type="molecule type" value="Genomic_DNA"/>
</dbReference>
<dbReference type="Pfam" id="PF02223">
    <property type="entry name" value="Thymidylate_kin"/>
    <property type="match status" value="1"/>
</dbReference>
<name>A0ABT9IZ12_9BACL</name>
<sequence length="223" mass="25915">MEKNDFMINPKKGVLIVYEGISGSGKSKGIAELSECLSKNKVEAKVIEWNSNKRIRSFVERLEKLGILTSSLYSLLQWMSFLIDYFKVISPSLKKNHVVIADRYIFTGITRDAVNGAGKWFGSIIYRFVRKPDVLFFYDTPVQICYSRIQSRGKPLFHTNKALHQNKKINNKEIYYLNEMRNEYIQLFKNHKTKTNTNVFVVNDSFINMNTAVEGYIRQKKSS</sequence>
<keyword evidence="2" id="KW-0808">Transferase</keyword>
<protein>
    <submittedName>
        <fullName evidence="2">Deoxynucleoside kinase</fullName>
    </submittedName>
</protein>
<dbReference type="Gene3D" id="3.40.50.300">
    <property type="entry name" value="P-loop containing nucleotide triphosphate hydrolases"/>
    <property type="match status" value="1"/>
</dbReference>
<dbReference type="RefSeq" id="WP_305991900.1">
    <property type="nucleotide sequence ID" value="NZ_JAVAMP010000003.1"/>
</dbReference>
<dbReference type="InterPro" id="IPR039430">
    <property type="entry name" value="Thymidylate_kin-like_dom"/>
</dbReference>
<evidence type="ECO:0000259" key="1">
    <source>
        <dbReference type="Pfam" id="PF02223"/>
    </source>
</evidence>
<reference evidence="2 3" key="1">
    <citation type="submission" date="2023-08" db="EMBL/GenBank/DDBJ databases">
        <authorList>
            <person name="Park J.-S."/>
        </authorList>
    </citation>
    <scope>NUCLEOTIDE SEQUENCE [LARGE SCALE GENOMIC DNA]</scope>
    <source>
        <strain evidence="2 3">2205SS18-9</strain>
    </source>
</reference>
<feature type="domain" description="Thymidylate kinase-like" evidence="1">
    <location>
        <begin position="19"/>
        <end position="195"/>
    </location>
</feature>
<proteinExistence type="predicted"/>
<keyword evidence="3" id="KW-1185">Reference proteome</keyword>
<comment type="caution">
    <text evidence="2">The sequence shown here is derived from an EMBL/GenBank/DDBJ whole genome shotgun (WGS) entry which is preliminary data.</text>
</comment>
<evidence type="ECO:0000313" key="2">
    <source>
        <dbReference type="EMBL" id="MDP5274597.1"/>
    </source>
</evidence>
<dbReference type="Proteomes" id="UP001231941">
    <property type="component" value="Unassembled WGS sequence"/>
</dbReference>